<evidence type="ECO:0000256" key="1">
    <source>
        <dbReference type="SAM" id="Phobius"/>
    </source>
</evidence>
<keyword evidence="3" id="KW-1185">Reference proteome</keyword>
<evidence type="ECO:0000313" key="3">
    <source>
        <dbReference type="Proteomes" id="UP001396334"/>
    </source>
</evidence>
<keyword evidence="1" id="KW-0812">Transmembrane</keyword>
<feature type="transmembrane region" description="Helical" evidence="1">
    <location>
        <begin position="27"/>
        <end position="44"/>
    </location>
</feature>
<gene>
    <name evidence="2" type="ORF">V6N11_060866</name>
</gene>
<proteinExistence type="predicted"/>
<sequence>MDSKSDLSSLVTIGGSISGTFKLNEKVAMPVVAVMGGILIYVAAKKLIRGRRSHWTGVGGVVQGGIELVGRRSHWTGVGGVVQGGIELGGRRNHGTGSGGVVQGGIELGGRRNHGTGSGGVVQGGIELGGNFHENDAEIDMETGEELSGAAPE</sequence>
<dbReference type="EMBL" id="JBBPBN010000034">
    <property type="protein sequence ID" value="KAK9003302.1"/>
    <property type="molecule type" value="Genomic_DNA"/>
</dbReference>
<dbReference type="Proteomes" id="UP001396334">
    <property type="component" value="Unassembled WGS sequence"/>
</dbReference>
<keyword evidence="1" id="KW-0472">Membrane</keyword>
<keyword evidence="1" id="KW-1133">Transmembrane helix</keyword>
<protein>
    <submittedName>
        <fullName evidence="2">Uncharacterized protein</fullName>
    </submittedName>
</protein>
<accession>A0ABR2QRK7</accession>
<name>A0ABR2QRK7_9ROSI</name>
<evidence type="ECO:0000313" key="2">
    <source>
        <dbReference type="EMBL" id="KAK9003302.1"/>
    </source>
</evidence>
<comment type="caution">
    <text evidence="2">The sequence shown here is derived from an EMBL/GenBank/DDBJ whole genome shotgun (WGS) entry which is preliminary data.</text>
</comment>
<reference evidence="2 3" key="1">
    <citation type="journal article" date="2024" name="G3 (Bethesda)">
        <title>Genome assembly of Hibiscus sabdariffa L. provides insights into metabolisms of medicinal natural products.</title>
        <authorList>
            <person name="Kim T."/>
        </authorList>
    </citation>
    <scope>NUCLEOTIDE SEQUENCE [LARGE SCALE GENOMIC DNA]</scope>
    <source>
        <strain evidence="2">TK-2024</strain>
        <tissue evidence="2">Old leaves</tissue>
    </source>
</reference>
<organism evidence="2 3">
    <name type="scientific">Hibiscus sabdariffa</name>
    <name type="common">roselle</name>
    <dbReference type="NCBI Taxonomy" id="183260"/>
    <lineage>
        <taxon>Eukaryota</taxon>
        <taxon>Viridiplantae</taxon>
        <taxon>Streptophyta</taxon>
        <taxon>Embryophyta</taxon>
        <taxon>Tracheophyta</taxon>
        <taxon>Spermatophyta</taxon>
        <taxon>Magnoliopsida</taxon>
        <taxon>eudicotyledons</taxon>
        <taxon>Gunneridae</taxon>
        <taxon>Pentapetalae</taxon>
        <taxon>rosids</taxon>
        <taxon>malvids</taxon>
        <taxon>Malvales</taxon>
        <taxon>Malvaceae</taxon>
        <taxon>Malvoideae</taxon>
        <taxon>Hibiscus</taxon>
    </lineage>
</organism>